<proteinExistence type="inferred from homology"/>
<name>A0A9P0CX47_9CUCU</name>
<protein>
    <submittedName>
        <fullName evidence="4">Uncharacterized protein</fullName>
    </submittedName>
</protein>
<accession>A0A9P0CX47</accession>
<dbReference type="Pfam" id="PF05907">
    <property type="entry name" value="CXXC_Zn-b_euk"/>
    <property type="match status" value="1"/>
</dbReference>
<evidence type="ECO:0000313" key="4">
    <source>
        <dbReference type="EMBL" id="CAH1110982.1"/>
    </source>
</evidence>
<sequence length="161" mass="18128">MGKLSLQINATLEGLEELYTNHPEYNFLIKVKCTSCGEESDKWHDVSEATTFPGKTGKSENNFIAKCKLCGRENSLNIVPGSNGKYTNEDAGKYKTIVTFDCRGIEPTQFTPGDGWIAKVEESGKLFENINLSEKEWVEYDEKSKQSVGIYEFESKFVTTK</sequence>
<dbReference type="PANTHER" id="PTHR12857:SF0">
    <property type="entry name" value="CXXC MOTIF CONTAINING ZINC BINDING PROTEIN"/>
    <property type="match status" value="1"/>
</dbReference>
<dbReference type="Proteomes" id="UP001153636">
    <property type="component" value="Chromosome 5"/>
</dbReference>
<evidence type="ECO:0000313" key="5">
    <source>
        <dbReference type="Proteomes" id="UP001153636"/>
    </source>
</evidence>
<keyword evidence="2" id="KW-0479">Metal-binding</keyword>
<evidence type="ECO:0000256" key="3">
    <source>
        <dbReference type="ARBA" id="ARBA00022833"/>
    </source>
</evidence>
<dbReference type="InterPro" id="IPR008584">
    <property type="entry name" value="CXXC_Zn-binding_euk"/>
</dbReference>
<keyword evidence="5" id="KW-1185">Reference proteome</keyword>
<reference evidence="4" key="1">
    <citation type="submission" date="2022-01" db="EMBL/GenBank/DDBJ databases">
        <authorList>
            <person name="King R."/>
        </authorList>
    </citation>
    <scope>NUCLEOTIDE SEQUENCE</scope>
</reference>
<keyword evidence="3" id="KW-0862">Zinc</keyword>
<dbReference type="GO" id="GO:0008270">
    <property type="term" value="F:zinc ion binding"/>
    <property type="evidence" value="ECO:0007669"/>
    <property type="project" value="TreeGrafter"/>
</dbReference>
<evidence type="ECO:0000256" key="1">
    <source>
        <dbReference type="ARBA" id="ARBA00007818"/>
    </source>
</evidence>
<gene>
    <name evidence="4" type="ORF">PSYICH_LOCUS11331</name>
</gene>
<dbReference type="AlphaFoldDB" id="A0A9P0CX47"/>
<evidence type="ECO:0000256" key="2">
    <source>
        <dbReference type="ARBA" id="ARBA00022723"/>
    </source>
</evidence>
<dbReference type="EMBL" id="OV651817">
    <property type="protein sequence ID" value="CAH1110982.1"/>
    <property type="molecule type" value="Genomic_DNA"/>
</dbReference>
<dbReference type="PANTHER" id="PTHR12857">
    <property type="entry name" value="CXXC MOTIF CONTAINING ZINC BINDING PROTEIN"/>
    <property type="match status" value="1"/>
</dbReference>
<comment type="similarity">
    <text evidence="1">Belongs to the UPF0587 family.</text>
</comment>
<dbReference type="OrthoDB" id="10248838at2759"/>
<dbReference type="SUPFAM" id="SSF141678">
    <property type="entry name" value="MAL13P1.257-like"/>
    <property type="match status" value="1"/>
</dbReference>
<organism evidence="4 5">
    <name type="scientific">Psylliodes chrysocephalus</name>
    <dbReference type="NCBI Taxonomy" id="3402493"/>
    <lineage>
        <taxon>Eukaryota</taxon>
        <taxon>Metazoa</taxon>
        <taxon>Ecdysozoa</taxon>
        <taxon>Arthropoda</taxon>
        <taxon>Hexapoda</taxon>
        <taxon>Insecta</taxon>
        <taxon>Pterygota</taxon>
        <taxon>Neoptera</taxon>
        <taxon>Endopterygota</taxon>
        <taxon>Coleoptera</taxon>
        <taxon>Polyphaga</taxon>
        <taxon>Cucujiformia</taxon>
        <taxon>Chrysomeloidea</taxon>
        <taxon>Chrysomelidae</taxon>
        <taxon>Galerucinae</taxon>
        <taxon>Alticini</taxon>
        <taxon>Psylliodes</taxon>
    </lineage>
</organism>